<evidence type="ECO:0000256" key="1">
    <source>
        <dbReference type="SAM" id="MobiDB-lite"/>
    </source>
</evidence>
<reference evidence="2 4" key="1">
    <citation type="submission" date="2017-11" db="EMBL/GenBank/DDBJ databases">
        <title>The genome of Rhizophagus clarus HR1 reveals common genetic basis of auxotrophy among arbuscular mycorrhizal fungi.</title>
        <authorList>
            <person name="Kobayashi Y."/>
        </authorList>
    </citation>
    <scope>NUCLEOTIDE SEQUENCE [LARGE SCALE GENOMIC DNA]</scope>
    <source>
        <strain evidence="2 4">HR1</strain>
    </source>
</reference>
<feature type="compositionally biased region" description="Polar residues" evidence="1">
    <location>
        <begin position="17"/>
        <end position="32"/>
    </location>
</feature>
<feature type="region of interest" description="Disordered" evidence="1">
    <location>
        <begin position="1"/>
        <end position="32"/>
    </location>
</feature>
<evidence type="ECO:0000313" key="2">
    <source>
        <dbReference type="EMBL" id="GBB91059.1"/>
    </source>
</evidence>
<sequence>MNNNNHNFINNGFNNNLQSQTTDTRAENSNINNYNDANTPCNGYPVINDSVSSAPYTNAPGNIINSDLSSQSYPTISSVPHVSPQYIDQNIPYFSPLNSLGMNNSSQISHSETFTFDIPGIKIIVISTFPSMTGSSQTNHSEIHTFDIPGLKVIIITLSFQ</sequence>
<dbReference type="AlphaFoldDB" id="A0A2Z6QZ57"/>
<evidence type="ECO:0000313" key="4">
    <source>
        <dbReference type="Proteomes" id="UP000247702"/>
    </source>
</evidence>
<dbReference type="Proteomes" id="UP000615446">
    <property type="component" value="Unassembled WGS sequence"/>
</dbReference>
<feature type="compositionally biased region" description="Low complexity" evidence="1">
    <location>
        <begin position="1"/>
        <end position="16"/>
    </location>
</feature>
<evidence type="ECO:0000313" key="3">
    <source>
        <dbReference type="EMBL" id="GET02724.1"/>
    </source>
</evidence>
<name>A0A2Z6QZ57_9GLOM</name>
<dbReference type="EMBL" id="BEXD01000910">
    <property type="protein sequence ID" value="GBB91059.1"/>
    <property type="molecule type" value="Genomic_DNA"/>
</dbReference>
<dbReference type="Proteomes" id="UP000247702">
    <property type="component" value="Unassembled WGS sequence"/>
</dbReference>
<organism evidence="2 4">
    <name type="scientific">Rhizophagus clarus</name>
    <dbReference type="NCBI Taxonomy" id="94130"/>
    <lineage>
        <taxon>Eukaryota</taxon>
        <taxon>Fungi</taxon>
        <taxon>Fungi incertae sedis</taxon>
        <taxon>Mucoromycota</taxon>
        <taxon>Glomeromycotina</taxon>
        <taxon>Glomeromycetes</taxon>
        <taxon>Glomerales</taxon>
        <taxon>Glomeraceae</taxon>
        <taxon>Rhizophagus</taxon>
    </lineage>
</organism>
<protein>
    <submittedName>
        <fullName evidence="2">Uncharacterized protein</fullName>
    </submittedName>
</protein>
<gene>
    <name evidence="3" type="ORF">RCL2_002909400</name>
    <name evidence="2" type="ORF">RclHR1_18170005</name>
</gene>
<comment type="caution">
    <text evidence="2">The sequence shown here is derived from an EMBL/GenBank/DDBJ whole genome shotgun (WGS) entry which is preliminary data.</text>
</comment>
<keyword evidence="4" id="KW-1185">Reference proteome</keyword>
<dbReference type="EMBL" id="BLAL01000315">
    <property type="protein sequence ID" value="GET02724.1"/>
    <property type="molecule type" value="Genomic_DNA"/>
</dbReference>
<accession>A0A2Z6QZ57</accession>
<reference evidence="3" key="2">
    <citation type="submission" date="2019-10" db="EMBL/GenBank/DDBJ databases">
        <title>Conservation and host-specific expression of non-tandemly repeated heterogenous ribosome RNA gene in arbuscular mycorrhizal fungi.</title>
        <authorList>
            <person name="Maeda T."/>
            <person name="Kobayashi Y."/>
            <person name="Nakagawa T."/>
            <person name="Ezawa T."/>
            <person name="Yamaguchi K."/>
            <person name="Bino T."/>
            <person name="Nishimoto Y."/>
            <person name="Shigenobu S."/>
            <person name="Kawaguchi M."/>
        </authorList>
    </citation>
    <scope>NUCLEOTIDE SEQUENCE</scope>
    <source>
        <strain evidence="3">HR1</strain>
    </source>
</reference>
<proteinExistence type="predicted"/>
<dbReference type="OrthoDB" id="2363652at2759"/>